<evidence type="ECO:0000313" key="2">
    <source>
        <dbReference type="EMBL" id="ENZ83299.1"/>
    </source>
</evidence>
<evidence type="ECO:0000259" key="1">
    <source>
        <dbReference type="PROSITE" id="PS50042"/>
    </source>
</evidence>
<dbReference type="eggNOG" id="ENOG502Z8C2">
    <property type="taxonomic scope" value="Bacteria"/>
</dbReference>
<sequence>MFGLFRARNEVEAFWTWFEKNAIRITKAVDRQDHSVIIHELGDRIAKAAPGVVHEIGRLDGHTVELILSADGIKANIAGVLALTKAAPRVQGFVFTAFRRRWPGLSLCVFDTNVAVDDLRYIAEDGGDGRLDLTLYLRGDWDQRQRTMIGFLMLDRALGEYDVMTGLGRIEIEAAGATEQGKPFSDIALEFDSFRAATVH</sequence>
<feature type="domain" description="Cyclic nucleotide-binding" evidence="1">
    <location>
        <begin position="161"/>
        <end position="200"/>
    </location>
</feature>
<accession>R0EN56</accession>
<dbReference type="RefSeq" id="WP_004615702.1">
    <property type="nucleotide sequence ID" value="NZ_APMP01000002.1"/>
</dbReference>
<dbReference type="EMBL" id="APMP01000002">
    <property type="protein sequence ID" value="ENZ83299.1"/>
    <property type="molecule type" value="Genomic_DNA"/>
</dbReference>
<keyword evidence="3" id="KW-1185">Reference proteome</keyword>
<name>R0EN56_CAUVI</name>
<dbReference type="STRING" id="1292034.OR37_00596"/>
<dbReference type="Proteomes" id="UP000013063">
    <property type="component" value="Unassembled WGS sequence"/>
</dbReference>
<dbReference type="PROSITE" id="PS50042">
    <property type="entry name" value="CNMP_BINDING_3"/>
    <property type="match status" value="1"/>
</dbReference>
<dbReference type="PATRIC" id="fig|1292034.3.peg.594"/>
<evidence type="ECO:0000313" key="3">
    <source>
        <dbReference type="Proteomes" id="UP000013063"/>
    </source>
</evidence>
<protein>
    <recommendedName>
        <fullName evidence="1">Cyclic nucleotide-binding domain-containing protein</fullName>
    </recommendedName>
</protein>
<gene>
    <name evidence="2" type="ORF">OR37_00596</name>
</gene>
<organism evidence="2 3">
    <name type="scientific">Caulobacter vibrioides OR37</name>
    <dbReference type="NCBI Taxonomy" id="1292034"/>
    <lineage>
        <taxon>Bacteria</taxon>
        <taxon>Pseudomonadati</taxon>
        <taxon>Pseudomonadota</taxon>
        <taxon>Alphaproteobacteria</taxon>
        <taxon>Caulobacterales</taxon>
        <taxon>Caulobacteraceae</taxon>
        <taxon>Caulobacter</taxon>
    </lineage>
</organism>
<comment type="caution">
    <text evidence="2">The sequence shown here is derived from an EMBL/GenBank/DDBJ whole genome shotgun (WGS) entry which is preliminary data.</text>
</comment>
<proteinExistence type="predicted"/>
<dbReference type="OrthoDB" id="8610708at2"/>
<dbReference type="AlphaFoldDB" id="R0EN56"/>
<reference evidence="2 3" key="1">
    <citation type="journal article" date="2013" name="Genome Announc.">
        <title>Draft Genome Sequence for Caulobacter sp. Strain OR37, a Bacterium Tolerant to Heavy Metals.</title>
        <authorList>
            <person name="Utturkar S.M."/>
            <person name="Bollmann A."/>
            <person name="Brzoska R.M."/>
            <person name="Klingeman D.M."/>
            <person name="Epstein S.E."/>
            <person name="Palumbo A.V."/>
            <person name="Brown S.D."/>
        </authorList>
    </citation>
    <scope>NUCLEOTIDE SEQUENCE [LARGE SCALE GENOMIC DNA]</scope>
    <source>
        <strain evidence="2 3">OR37</strain>
    </source>
</reference>
<dbReference type="InterPro" id="IPR000595">
    <property type="entry name" value="cNMP-bd_dom"/>
</dbReference>